<sequence>MESAGEGSAVRVAGMVPLSPIGEAFRKTRSAVSRTSGSASARTSWNFSTASGSRCRLTTPSKSATKSPLSSTRDSNVASPQIRIRELCSTPFSGRITTSGTSLRFPCRAEVGPVARHVSPWRFTAPLRRGREARLTPQSAGRARRAARGMDGQRQEQSVPPRSAITIPSHFLRTGQGDIRISGSGSPRLHPDTDRRFGYLSWRCPRRRTVSHQGELLRAARSAAGMTLAAMSTKSNFDKGYLSKVERGLRPASSDVVEAYERVLGVGGLDDEVDRRQFLSVVGIAAANARLAAEPTAGIACGDAVPLTTVQTTCGVDRAPSLA</sequence>
<accession>A0A5Q0HCR8</accession>
<name>A0A5Q0HCR8_SACSY</name>
<protein>
    <submittedName>
        <fullName evidence="3">XRE family transcriptional regulator</fullName>
    </submittedName>
</protein>
<proteinExistence type="predicted"/>
<feature type="compositionally biased region" description="Polar residues" evidence="1">
    <location>
        <begin position="45"/>
        <end position="79"/>
    </location>
</feature>
<dbReference type="KEGG" id="ssyi:EKG83_43765"/>
<dbReference type="CDD" id="cd00093">
    <property type="entry name" value="HTH_XRE"/>
    <property type="match status" value="1"/>
</dbReference>
<dbReference type="OrthoDB" id="3213425at2"/>
<dbReference type="SUPFAM" id="SSF47413">
    <property type="entry name" value="lambda repressor-like DNA-binding domains"/>
    <property type="match status" value="1"/>
</dbReference>
<dbReference type="SMART" id="SM00530">
    <property type="entry name" value="HTH_XRE"/>
    <property type="match status" value="1"/>
</dbReference>
<dbReference type="EMBL" id="CP034550">
    <property type="protein sequence ID" value="QFZ23442.1"/>
    <property type="molecule type" value="Genomic_DNA"/>
</dbReference>
<dbReference type="InterPro" id="IPR010982">
    <property type="entry name" value="Lambda_DNA-bd_dom_sf"/>
</dbReference>
<gene>
    <name evidence="3" type="ORF">EKG83_43765</name>
</gene>
<dbReference type="GO" id="GO:0003677">
    <property type="term" value="F:DNA binding"/>
    <property type="evidence" value="ECO:0007669"/>
    <property type="project" value="InterPro"/>
</dbReference>
<evidence type="ECO:0000313" key="3">
    <source>
        <dbReference type="EMBL" id="QFZ23442.1"/>
    </source>
</evidence>
<dbReference type="Pfam" id="PF13560">
    <property type="entry name" value="HTH_31"/>
    <property type="match status" value="1"/>
</dbReference>
<dbReference type="PROSITE" id="PS50943">
    <property type="entry name" value="HTH_CROC1"/>
    <property type="match status" value="1"/>
</dbReference>
<feature type="compositionally biased region" description="Low complexity" evidence="1">
    <location>
        <begin position="30"/>
        <end position="44"/>
    </location>
</feature>
<evidence type="ECO:0000259" key="2">
    <source>
        <dbReference type="PROSITE" id="PS50943"/>
    </source>
</evidence>
<dbReference type="InterPro" id="IPR001387">
    <property type="entry name" value="Cro/C1-type_HTH"/>
</dbReference>
<evidence type="ECO:0000313" key="4">
    <source>
        <dbReference type="Proteomes" id="UP000325787"/>
    </source>
</evidence>
<keyword evidence="4" id="KW-1185">Reference proteome</keyword>
<dbReference type="AlphaFoldDB" id="A0A5Q0HCR8"/>
<reference evidence="4" key="1">
    <citation type="journal article" date="2021" name="Curr. Microbiol.">
        <title>Complete genome of nocamycin-producing strain Saccharothrix syringae NRRL B-16468 reveals the biosynthetic potential for secondary metabolites.</title>
        <authorList>
            <person name="Mo X."/>
            <person name="Yang S."/>
        </authorList>
    </citation>
    <scope>NUCLEOTIDE SEQUENCE [LARGE SCALE GENOMIC DNA]</scope>
    <source>
        <strain evidence="4">ATCC 51364 / DSM 43886 / JCM 6844 / KCTC 9398 / NBRC 14523 / NRRL B-16468 / INA 2240</strain>
    </source>
</reference>
<evidence type="ECO:0000256" key="1">
    <source>
        <dbReference type="SAM" id="MobiDB-lite"/>
    </source>
</evidence>
<feature type="region of interest" description="Disordered" evidence="1">
    <location>
        <begin position="134"/>
        <end position="162"/>
    </location>
</feature>
<dbReference type="Proteomes" id="UP000325787">
    <property type="component" value="Chromosome"/>
</dbReference>
<dbReference type="Gene3D" id="1.10.260.40">
    <property type="entry name" value="lambda repressor-like DNA-binding domains"/>
    <property type="match status" value="1"/>
</dbReference>
<feature type="region of interest" description="Disordered" evidence="1">
    <location>
        <begin position="27"/>
        <end position="79"/>
    </location>
</feature>
<feature type="domain" description="HTH cro/C1-type" evidence="2">
    <location>
        <begin position="217"/>
        <end position="269"/>
    </location>
</feature>
<organism evidence="3 4">
    <name type="scientific">Saccharothrix syringae</name>
    <name type="common">Nocardiopsis syringae</name>
    <dbReference type="NCBI Taxonomy" id="103733"/>
    <lineage>
        <taxon>Bacteria</taxon>
        <taxon>Bacillati</taxon>
        <taxon>Actinomycetota</taxon>
        <taxon>Actinomycetes</taxon>
        <taxon>Pseudonocardiales</taxon>
        <taxon>Pseudonocardiaceae</taxon>
        <taxon>Saccharothrix</taxon>
    </lineage>
</organism>